<protein>
    <submittedName>
        <fullName evidence="2">Uncharacterized protein</fullName>
    </submittedName>
</protein>
<keyword evidence="1" id="KW-0472">Membrane</keyword>
<keyword evidence="1" id="KW-1133">Transmembrane helix</keyword>
<evidence type="ECO:0000313" key="3">
    <source>
        <dbReference type="Proteomes" id="UP001305647"/>
    </source>
</evidence>
<dbReference type="AlphaFoldDB" id="A0AAN6Q2G6"/>
<keyword evidence="3" id="KW-1185">Reference proteome</keyword>
<dbReference type="EMBL" id="MU863632">
    <property type="protein sequence ID" value="KAK4102263.1"/>
    <property type="molecule type" value="Genomic_DNA"/>
</dbReference>
<dbReference type="Proteomes" id="UP001305647">
    <property type="component" value="Unassembled WGS sequence"/>
</dbReference>
<evidence type="ECO:0000313" key="2">
    <source>
        <dbReference type="EMBL" id="KAK4102263.1"/>
    </source>
</evidence>
<evidence type="ECO:0000256" key="1">
    <source>
        <dbReference type="SAM" id="Phobius"/>
    </source>
</evidence>
<feature type="transmembrane region" description="Helical" evidence="1">
    <location>
        <begin position="45"/>
        <end position="64"/>
    </location>
</feature>
<proteinExistence type="predicted"/>
<gene>
    <name evidence="2" type="ORF">N658DRAFT_357788</name>
</gene>
<reference evidence="2" key="2">
    <citation type="submission" date="2023-05" db="EMBL/GenBank/DDBJ databases">
        <authorList>
            <consortium name="Lawrence Berkeley National Laboratory"/>
            <person name="Steindorff A."/>
            <person name="Hensen N."/>
            <person name="Bonometti L."/>
            <person name="Westerberg I."/>
            <person name="Brannstrom I.O."/>
            <person name="Guillou S."/>
            <person name="Cros-Aarteil S."/>
            <person name="Calhoun S."/>
            <person name="Haridas S."/>
            <person name="Kuo A."/>
            <person name="Mondo S."/>
            <person name="Pangilinan J."/>
            <person name="Riley R."/>
            <person name="Labutti K."/>
            <person name="Andreopoulos B."/>
            <person name="Lipzen A."/>
            <person name="Chen C."/>
            <person name="Yanf M."/>
            <person name="Daum C."/>
            <person name="Ng V."/>
            <person name="Clum A."/>
            <person name="Ohm R."/>
            <person name="Martin F."/>
            <person name="Silar P."/>
            <person name="Natvig D."/>
            <person name="Lalanne C."/>
            <person name="Gautier V."/>
            <person name="Ament-Velasquez S.L."/>
            <person name="Kruys A."/>
            <person name="Hutchinson M.I."/>
            <person name="Powell A.J."/>
            <person name="Barry K."/>
            <person name="Miller A.N."/>
            <person name="Grigoriev I.V."/>
            <person name="Debuchy R."/>
            <person name="Gladieux P."/>
            <person name="Thoren M.H."/>
            <person name="Johannesson H."/>
        </authorList>
    </citation>
    <scope>NUCLEOTIDE SEQUENCE</scope>
    <source>
        <strain evidence="2">CBS 757.83</strain>
    </source>
</reference>
<accession>A0AAN6Q2G6</accession>
<keyword evidence="1" id="KW-0812">Transmembrane</keyword>
<organism evidence="2 3">
    <name type="scientific">Parathielavia hyrcaniae</name>
    <dbReference type="NCBI Taxonomy" id="113614"/>
    <lineage>
        <taxon>Eukaryota</taxon>
        <taxon>Fungi</taxon>
        <taxon>Dikarya</taxon>
        <taxon>Ascomycota</taxon>
        <taxon>Pezizomycotina</taxon>
        <taxon>Sordariomycetes</taxon>
        <taxon>Sordariomycetidae</taxon>
        <taxon>Sordariales</taxon>
        <taxon>Chaetomiaceae</taxon>
        <taxon>Parathielavia</taxon>
    </lineage>
</organism>
<comment type="caution">
    <text evidence="2">The sequence shown here is derived from an EMBL/GenBank/DDBJ whole genome shotgun (WGS) entry which is preliminary data.</text>
</comment>
<name>A0AAN6Q2G6_9PEZI</name>
<sequence length="74" mass="8264">MLLFGCYLWVCCRRSPRILHLNSSAEPQPSSCLSVSSSAGARQGWLAFGVPMMFSPQLVLTWTCPFRRGTKANR</sequence>
<reference evidence="2" key="1">
    <citation type="journal article" date="2023" name="Mol. Phylogenet. Evol.">
        <title>Genome-scale phylogeny and comparative genomics of the fungal order Sordariales.</title>
        <authorList>
            <person name="Hensen N."/>
            <person name="Bonometti L."/>
            <person name="Westerberg I."/>
            <person name="Brannstrom I.O."/>
            <person name="Guillou S."/>
            <person name="Cros-Aarteil S."/>
            <person name="Calhoun S."/>
            <person name="Haridas S."/>
            <person name="Kuo A."/>
            <person name="Mondo S."/>
            <person name="Pangilinan J."/>
            <person name="Riley R."/>
            <person name="LaButti K."/>
            <person name="Andreopoulos B."/>
            <person name="Lipzen A."/>
            <person name="Chen C."/>
            <person name="Yan M."/>
            <person name="Daum C."/>
            <person name="Ng V."/>
            <person name="Clum A."/>
            <person name="Steindorff A."/>
            <person name="Ohm R.A."/>
            <person name="Martin F."/>
            <person name="Silar P."/>
            <person name="Natvig D.O."/>
            <person name="Lalanne C."/>
            <person name="Gautier V."/>
            <person name="Ament-Velasquez S.L."/>
            <person name="Kruys A."/>
            <person name="Hutchinson M.I."/>
            <person name="Powell A.J."/>
            <person name="Barry K."/>
            <person name="Miller A.N."/>
            <person name="Grigoriev I.V."/>
            <person name="Debuchy R."/>
            <person name="Gladieux P."/>
            <person name="Hiltunen Thoren M."/>
            <person name="Johannesson H."/>
        </authorList>
    </citation>
    <scope>NUCLEOTIDE SEQUENCE</scope>
    <source>
        <strain evidence="2">CBS 757.83</strain>
    </source>
</reference>